<evidence type="ECO:0000313" key="1">
    <source>
        <dbReference type="EMBL" id="JAA64905.1"/>
    </source>
</evidence>
<sequence>MFADISRMTCFMLMLSLLCFMGWIHRIVVAHTLSVISYFSTYTITANFVFHERIWEAHLLVVLHYGPHAHTHTHTHAYTRPHTQRRTHTHACTHTPIRAHAYLHTHEH</sequence>
<feature type="non-terminal residue" evidence="1">
    <location>
        <position position="108"/>
    </location>
</feature>
<accession>L7MLM9</accession>
<keyword evidence="1" id="KW-0401">Integrin</keyword>
<organism evidence="1">
    <name type="scientific">Rhipicephalus pulchellus</name>
    <name type="common">Yellow backed tick</name>
    <name type="synonym">Dermacentor pulchellus</name>
    <dbReference type="NCBI Taxonomy" id="72859"/>
    <lineage>
        <taxon>Eukaryota</taxon>
        <taxon>Metazoa</taxon>
        <taxon>Ecdysozoa</taxon>
        <taxon>Arthropoda</taxon>
        <taxon>Chelicerata</taxon>
        <taxon>Arachnida</taxon>
        <taxon>Acari</taxon>
        <taxon>Parasitiformes</taxon>
        <taxon>Ixodida</taxon>
        <taxon>Ixodoidea</taxon>
        <taxon>Ixodidae</taxon>
        <taxon>Rhipicephalinae</taxon>
        <taxon>Rhipicephalus</taxon>
        <taxon>Rhipicephalus</taxon>
    </lineage>
</organism>
<protein>
    <submittedName>
        <fullName evidence="1">Putative integrin beta-like 1</fullName>
    </submittedName>
</protein>
<name>L7MLM9_RHIPC</name>
<dbReference type="AlphaFoldDB" id="L7MLM9"/>
<reference evidence="1" key="1">
    <citation type="submission" date="2012-11" db="EMBL/GenBank/DDBJ databases">
        <authorList>
            <person name="Lucero-Rivera Y.E."/>
            <person name="Tovar-Ramirez D."/>
        </authorList>
    </citation>
    <scope>NUCLEOTIDE SEQUENCE</scope>
    <source>
        <tissue evidence="1">Salivary gland</tissue>
    </source>
</reference>
<dbReference type="EMBL" id="GACK01000129">
    <property type="protein sequence ID" value="JAA64905.1"/>
    <property type="molecule type" value="mRNA"/>
</dbReference>
<reference evidence="1" key="2">
    <citation type="journal article" date="2015" name="J. Proteomics">
        <title>Sexual differences in the sialomes of the zebra tick, Rhipicephalus pulchellus.</title>
        <authorList>
            <person name="Tan A.W."/>
            <person name="Francischetti I.M."/>
            <person name="Slovak M."/>
            <person name="Kini R.M."/>
            <person name="Ribeiro J.M."/>
        </authorList>
    </citation>
    <scope>NUCLEOTIDE SEQUENCE</scope>
    <source>
        <tissue evidence="1">Salivary gland</tissue>
    </source>
</reference>
<dbReference type="GO" id="GO:0007229">
    <property type="term" value="P:integrin-mediated signaling pathway"/>
    <property type="evidence" value="ECO:0007669"/>
    <property type="project" value="UniProtKB-KW"/>
</dbReference>
<proteinExistence type="evidence at transcript level"/>